<dbReference type="SUPFAM" id="SSF103473">
    <property type="entry name" value="MFS general substrate transporter"/>
    <property type="match status" value="1"/>
</dbReference>
<dbReference type="GeneID" id="27705377"/>
<evidence type="ECO:0000256" key="1">
    <source>
        <dbReference type="ARBA" id="ARBA00004141"/>
    </source>
</evidence>
<feature type="transmembrane region" description="Helical" evidence="5">
    <location>
        <begin position="172"/>
        <end position="193"/>
    </location>
</feature>
<keyword evidence="8" id="KW-1185">Reference proteome</keyword>
<keyword evidence="6" id="KW-0732">Signal</keyword>
<feature type="signal peptide" evidence="6">
    <location>
        <begin position="1"/>
        <end position="28"/>
    </location>
</feature>
<evidence type="ECO:0000313" key="8">
    <source>
        <dbReference type="Proteomes" id="UP000053789"/>
    </source>
</evidence>
<feature type="transmembrane region" description="Helical" evidence="5">
    <location>
        <begin position="200"/>
        <end position="220"/>
    </location>
</feature>
<feature type="transmembrane region" description="Helical" evidence="5">
    <location>
        <begin position="110"/>
        <end position="132"/>
    </location>
</feature>
<evidence type="ECO:0000256" key="3">
    <source>
        <dbReference type="ARBA" id="ARBA00022989"/>
    </source>
</evidence>
<accession>A0A0D2HRI8</accession>
<dbReference type="HOGENOM" id="CLU_000960_22_0_1"/>
<dbReference type="Proteomes" id="UP000053789">
    <property type="component" value="Unassembled WGS sequence"/>
</dbReference>
<dbReference type="OrthoDB" id="3934656at2759"/>
<keyword evidence="3 5" id="KW-1133">Transmembrane helix</keyword>
<reference evidence="7" key="1">
    <citation type="submission" date="2015-01" db="EMBL/GenBank/DDBJ databases">
        <title>The Genome Sequence of Cladophialophora bantiana CBS 173.52.</title>
        <authorList>
            <consortium name="The Broad Institute Genomics Platform"/>
            <person name="Cuomo C."/>
            <person name="de Hoog S."/>
            <person name="Gorbushina A."/>
            <person name="Stielow B."/>
            <person name="Teixiera M."/>
            <person name="Abouelleil A."/>
            <person name="Chapman S.B."/>
            <person name="Priest M."/>
            <person name="Young S.K."/>
            <person name="Wortman J."/>
            <person name="Nusbaum C."/>
            <person name="Birren B."/>
        </authorList>
    </citation>
    <scope>NUCLEOTIDE SEQUENCE [LARGE SCALE GENOMIC DNA]</scope>
    <source>
        <strain evidence="7">CBS 173.52</strain>
    </source>
</reference>
<dbReference type="VEuPathDB" id="FungiDB:Z519_12449"/>
<protein>
    <recommendedName>
        <fullName evidence="9">Major facilitator superfamily (MFS) profile domain-containing protein</fullName>
    </recommendedName>
</protein>
<comment type="subcellular location">
    <subcellularLocation>
        <location evidence="1">Membrane</location>
        <topology evidence="1">Multi-pass membrane protein</topology>
    </subcellularLocation>
</comment>
<dbReference type="GO" id="GO:0022857">
    <property type="term" value="F:transmembrane transporter activity"/>
    <property type="evidence" value="ECO:0007669"/>
    <property type="project" value="TreeGrafter"/>
</dbReference>
<evidence type="ECO:0000256" key="6">
    <source>
        <dbReference type="SAM" id="SignalP"/>
    </source>
</evidence>
<feature type="transmembrane region" description="Helical" evidence="5">
    <location>
        <begin position="38"/>
        <end position="60"/>
    </location>
</feature>
<dbReference type="RefSeq" id="XP_016613653.1">
    <property type="nucleotide sequence ID" value="XM_016770155.1"/>
</dbReference>
<organism evidence="7 8">
    <name type="scientific">Cladophialophora bantiana (strain ATCC 10958 / CBS 173.52 / CDC B-1940 / NIH 8579)</name>
    <name type="common">Xylohypha bantiana</name>
    <dbReference type="NCBI Taxonomy" id="1442370"/>
    <lineage>
        <taxon>Eukaryota</taxon>
        <taxon>Fungi</taxon>
        <taxon>Dikarya</taxon>
        <taxon>Ascomycota</taxon>
        <taxon>Pezizomycotina</taxon>
        <taxon>Eurotiomycetes</taxon>
        <taxon>Chaetothyriomycetidae</taxon>
        <taxon>Chaetothyriales</taxon>
        <taxon>Herpotrichiellaceae</taxon>
        <taxon>Cladophialophora</taxon>
    </lineage>
</organism>
<name>A0A0D2HRI8_CLAB1</name>
<feature type="transmembrane region" description="Helical" evidence="5">
    <location>
        <begin position="144"/>
        <end position="166"/>
    </location>
</feature>
<keyword evidence="2 5" id="KW-0812">Transmembrane</keyword>
<dbReference type="PANTHER" id="PTHR23501:SF158">
    <property type="entry name" value="TRANSPORTER, PUTATIVE (AFU_ORTHOLOGUE AFUA_5G14490)-RELATED"/>
    <property type="match status" value="1"/>
</dbReference>
<dbReference type="Gene3D" id="1.20.1250.20">
    <property type="entry name" value="MFS general substrate transporter like domains"/>
    <property type="match status" value="1"/>
</dbReference>
<evidence type="ECO:0000256" key="5">
    <source>
        <dbReference type="SAM" id="Phobius"/>
    </source>
</evidence>
<evidence type="ECO:0000256" key="4">
    <source>
        <dbReference type="ARBA" id="ARBA00023136"/>
    </source>
</evidence>
<sequence>MAIVLLINLPCSFAAFVVLFFSMDSVQPQAVGTDQGSTMDWIGTVAIIGVTVMILLSLDFGGVVSPWDSPKVLSLLIGGFVLLTFFVFWETRGASNPLVPSHLMDRTSKVSPFMVCLTHGFVNVSSWCFLPLSFQAVQGASPTLSGVLIMPIVVVQAMTGHVAGAITYHFSWIRSLIWAAIALTTLGFGLFISIGTSNSLVLMVIIEIVAALGIGITFQAPLIAHQLVVDSADMAVAKALFGFIRSLSTSISVVIGGIVFQNSMSTQSKHLSDILGPQLAQNFSATTAATNVLIIRTLLCTNGRR</sequence>
<feature type="transmembrane region" description="Helical" evidence="5">
    <location>
        <begin position="240"/>
        <end position="260"/>
    </location>
</feature>
<evidence type="ECO:0000313" key="7">
    <source>
        <dbReference type="EMBL" id="KIW86984.1"/>
    </source>
</evidence>
<keyword evidence="4 5" id="KW-0472">Membrane</keyword>
<dbReference type="EMBL" id="KN847008">
    <property type="protein sequence ID" value="KIW86984.1"/>
    <property type="molecule type" value="Genomic_DNA"/>
</dbReference>
<feature type="chain" id="PRO_5002254875" description="Major facilitator superfamily (MFS) profile domain-containing protein" evidence="6">
    <location>
        <begin position="29"/>
        <end position="305"/>
    </location>
</feature>
<evidence type="ECO:0000256" key="2">
    <source>
        <dbReference type="ARBA" id="ARBA00022692"/>
    </source>
</evidence>
<dbReference type="PANTHER" id="PTHR23501">
    <property type="entry name" value="MAJOR FACILITATOR SUPERFAMILY"/>
    <property type="match status" value="1"/>
</dbReference>
<evidence type="ECO:0008006" key="9">
    <source>
        <dbReference type="Google" id="ProtNLM"/>
    </source>
</evidence>
<dbReference type="InterPro" id="IPR036259">
    <property type="entry name" value="MFS_trans_sf"/>
</dbReference>
<dbReference type="GO" id="GO:0005886">
    <property type="term" value="C:plasma membrane"/>
    <property type="evidence" value="ECO:0007669"/>
    <property type="project" value="TreeGrafter"/>
</dbReference>
<gene>
    <name evidence="7" type="ORF">Z519_12449</name>
</gene>
<proteinExistence type="predicted"/>
<dbReference type="AlphaFoldDB" id="A0A0D2HRI8"/>
<feature type="transmembrane region" description="Helical" evidence="5">
    <location>
        <begin position="72"/>
        <end position="90"/>
    </location>
</feature>